<proteinExistence type="predicted"/>
<name>A0ABP4HMX8_9ACTN</name>
<evidence type="ECO:0000313" key="1">
    <source>
        <dbReference type="EMBL" id="GAA1269722.1"/>
    </source>
</evidence>
<protein>
    <submittedName>
        <fullName evidence="1">Uncharacterized protein</fullName>
    </submittedName>
</protein>
<comment type="caution">
    <text evidence="1">The sequence shown here is derived from an EMBL/GenBank/DDBJ whole genome shotgun (WGS) entry which is preliminary data.</text>
</comment>
<accession>A0ABP4HMX8</accession>
<sequence>MPIPRPTCATESPIERMKKSAAVSMNILLPIMLTKLTSASTRRGPGSGINPRETHQEDLRDWSSGDRFEVGVVSTCKMAIRVGYCPDAWRVRLFDHARTRASVAPLR</sequence>
<keyword evidence="2" id="KW-1185">Reference proteome</keyword>
<evidence type="ECO:0000313" key="2">
    <source>
        <dbReference type="Proteomes" id="UP001500037"/>
    </source>
</evidence>
<reference evidence="2" key="1">
    <citation type="journal article" date="2019" name="Int. J. Syst. Evol. Microbiol.">
        <title>The Global Catalogue of Microorganisms (GCM) 10K type strain sequencing project: providing services to taxonomists for standard genome sequencing and annotation.</title>
        <authorList>
            <consortium name="The Broad Institute Genomics Platform"/>
            <consortium name="The Broad Institute Genome Sequencing Center for Infectious Disease"/>
            <person name="Wu L."/>
            <person name="Ma J."/>
        </authorList>
    </citation>
    <scope>NUCLEOTIDE SEQUENCE [LARGE SCALE GENOMIC DNA]</scope>
    <source>
        <strain evidence="2">JCM 13004</strain>
    </source>
</reference>
<organism evidence="1 2">
    <name type="scientific">Kitasatospora nipponensis</name>
    <dbReference type="NCBI Taxonomy" id="258049"/>
    <lineage>
        <taxon>Bacteria</taxon>
        <taxon>Bacillati</taxon>
        <taxon>Actinomycetota</taxon>
        <taxon>Actinomycetes</taxon>
        <taxon>Kitasatosporales</taxon>
        <taxon>Streptomycetaceae</taxon>
        <taxon>Kitasatospora</taxon>
    </lineage>
</organism>
<gene>
    <name evidence="1" type="ORF">GCM10009665_67720</name>
</gene>
<dbReference type="Proteomes" id="UP001500037">
    <property type="component" value="Unassembled WGS sequence"/>
</dbReference>
<dbReference type="EMBL" id="BAAALF010000203">
    <property type="protein sequence ID" value="GAA1269722.1"/>
    <property type="molecule type" value="Genomic_DNA"/>
</dbReference>